<keyword evidence="21" id="KW-0732">Signal</keyword>
<feature type="signal peptide" evidence="21">
    <location>
        <begin position="1"/>
        <end position="21"/>
    </location>
</feature>
<reference evidence="24" key="3">
    <citation type="submission" date="2025-09" db="UniProtKB">
        <authorList>
            <consortium name="Ensembl"/>
        </authorList>
    </citation>
    <scope>IDENTIFICATION</scope>
</reference>
<feature type="disulfide bond" evidence="19">
    <location>
        <begin position="135"/>
        <end position="161"/>
    </location>
</feature>
<dbReference type="GO" id="GO:0005886">
    <property type="term" value="C:plasma membrane"/>
    <property type="evidence" value="ECO:0007669"/>
    <property type="project" value="UniProtKB-SubCell"/>
</dbReference>
<evidence type="ECO:0000256" key="9">
    <source>
        <dbReference type="ARBA" id="ARBA00023136"/>
    </source>
</evidence>
<dbReference type="InterPro" id="IPR055356">
    <property type="entry name" value="ZP-N"/>
</dbReference>
<keyword evidence="7" id="KW-0812">Transmembrane</keyword>
<dbReference type="InParanoid" id="A0A667X464"/>
<evidence type="ECO:0000256" key="13">
    <source>
        <dbReference type="ARBA" id="ARBA00023279"/>
    </source>
</evidence>
<feature type="domain" description="ZP" evidence="22">
    <location>
        <begin position="176"/>
        <end position="458"/>
    </location>
</feature>
<name>A0A667X464_9TELE</name>
<dbReference type="PROSITE" id="PS51448">
    <property type="entry name" value="P_TREFOIL_2"/>
    <property type="match status" value="1"/>
</dbReference>
<dbReference type="Ensembl" id="ENSMMDT00005013026.1">
    <property type="protein sequence ID" value="ENSMMDP00005012660.1"/>
    <property type="gene ID" value="ENSMMDG00005006148.1"/>
</dbReference>
<keyword evidence="13" id="KW-0278">Fertilization</keyword>
<evidence type="ECO:0000256" key="20">
    <source>
        <dbReference type="SAM" id="MobiDB-lite"/>
    </source>
</evidence>
<evidence type="ECO:0000256" key="18">
    <source>
        <dbReference type="ARBA" id="ARBA00042573"/>
    </source>
</evidence>
<dbReference type="InterPro" id="IPR051148">
    <property type="entry name" value="Zona_Pellucida_Domain_gp"/>
</dbReference>
<dbReference type="CDD" id="cd00111">
    <property type="entry name" value="Trefoil"/>
    <property type="match status" value="1"/>
</dbReference>
<dbReference type="InterPro" id="IPR042235">
    <property type="entry name" value="ZP-C_dom"/>
</dbReference>
<comment type="caution">
    <text evidence="19">Lacks conserved residue(s) required for the propagation of feature annotation.</text>
</comment>
<keyword evidence="8" id="KW-1133">Transmembrane helix</keyword>
<dbReference type="Pfam" id="PF23344">
    <property type="entry name" value="ZP-N"/>
    <property type="match status" value="1"/>
</dbReference>
<evidence type="ECO:0000256" key="15">
    <source>
        <dbReference type="ARBA" id="ARBA00037545"/>
    </source>
</evidence>
<feature type="compositionally biased region" description="Pro residues" evidence="20">
    <location>
        <begin position="29"/>
        <end position="38"/>
    </location>
</feature>
<keyword evidence="6" id="KW-0165">Cleavage on pair of basic residues</keyword>
<dbReference type="SUPFAM" id="SSF57492">
    <property type="entry name" value="Trefoil"/>
    <property type="match status" value="1"/>
</dbReference>
<feature type="disulfide bond" evidence="19">
    <location>
        <begin position="145"/>
        <end position="160"/>
    </location>
</feature>
<keyword evidence="4" id="KW-0964">Secreted</keyword>
<evidence type="ECO:0000256" key="8">
    <source>
        <dbReference type="ARBA" id="ARBA00022989"/>
    </source>
</evidence>
<evidence type="ECO:0000256" key="3">
    <source>
        <dbReference type="ARBA" id="ARBA00022475"/>
    </source>
</evidence>
<dbReference type="GO" id="GO:0035804">
    <property type="term" value="F:structural constituent of egg coat"/>
    <property type="evidence" value="ECO:0007669"/>
    <property type="project" value="TreeGrafter"/>
</dbReference>
<feature type="domain" description="P-type" evidence="23">
    <location>
        <begin position="133"/>
        <end position="171"/>
    </location>
</feature>
<comment type="subcellular location">
    <subcellularLocation>
        <location evidence="1">Cell membrane</location>
        <topology evidence="1">Single-pass type I membrane protein</topology>
    </subcellularLocation>
    <subcellularLocation>
        <location evidence="14">Zona pellucida</location>
    </subcellularLocation>
</comment>
<dbReference type="Gene3D" id="2.60.40.4100">
    <property type="entry name" value="Zona pellucida, ZP-C domain"/>
    <property type="match status" value="1"/>
</dbReference>
<keyword evidence="10 19" id="KW-1015">Disulfide bond</keyword>
<dbReference type="OrthoDB" id="8919081at2759"/>
<dbReference type="SMART" id="SM00018">
    <property type="entry name" value="PD"/>
    <property type="match status" value="1"/>
</dbReference>
<keyword evidence="25" id="KW-1185">Reference proteome</keyword>
<evidence type="ECO:0000256" key="12">
    <source>
        <dbReference type="ARBA" id="ARBA00023180"/>
    </source>
</evidence>
<evidence type="ECO:0000256" key="7">
    <source>
        <dbReference type="ARBA" id="ARBA00022692"/>
    </source>
</evidence>
<dbReference type="GeneID" id="115361000"/>
<reference evidence="24" key="2">
    <citation type="submission" date="2025-08" db="UniProtKB">
        <authorList>
            <consortium name="Ensembl"/>
        </authorList>
    </citation>
    <scope>IDENTIFICATION</scope>
</reference>
<dbReference type="GO" id="GO:0007339">
    <property type="term" value="P:binding of sperm to zona pellucida"/>
    <property type="evidence" value="ECO:0007669"/>
    <property type="project" value="TreeGrafter"/>
</dbReference>
<keyword evidence="12" id="KW-0325">Glycoprotein</keyword>
<dbReference type="GeneTree" id="ENSGT00940000163253"/>
<dbReference type="Proteomes" id="UP000472263">
    <property type="component" value="Chromosome 6"/>
</dbReference>
<keyword evidence="9" id="KW-0472">Membrane</keyword>
<evidence type="ECO:0000256" key="21">
    <source>
        <dbReference type="SAM" id="SignalP"/>
    </source>
</evidence>
<evidence type="ECO:0000256" key="17">
    <source>
        <dbReference type="ARBA" id="ARBA00042273"/>
    </source>
</evidence>
<dbReference type="GO" id="GO:0032190">
    <property type="term" value="F:acrosin binding"/>
    <property type="evidence" value="ECO:0007669"/>
    <property type="project" value="TreeGrafter"/>
</dbReference>
<feature type="compositionally biased region" description="Pro residues" evidence="20">
    <location>
        <begin position="114"/>
        <end position="127"/>
    </location>
</feature>
<evidence type="ECO:0000259" key="22">
    <source>
        <dbReference type="PROSITE" id="PS51034"/>
    </source>
</evidence>
<dbReference type="InterPro" id="IPR044913">
    <property type="entry name" value="P_trefoil_dom_sf"/>
</dbReference>
<evidence type="ECO:0000256" key="16">
    <source>
        <dbReference type="ARBA" id="ARBA00040238"/>
    </source>
</evidence>
<dbReference type="PANTHER" id="PTHR23343">
    <property type="entry name" value="ZONA PELLUCIDA SPERM-BINDING PROTEIN"/>
    <property type="match status" value="1"/>
</dbReference>
<evidence type="ECO:0000256" key="11">
    <source>
        <dbReference type="ARBA" id="ARBA00023170"/>
    </source>
</evidence>
<keyword evidence="5" id="KW-0272">Extracellular matrix</keyword>
<evidence type="ECO:0000256" key="10">
    <source>
        <dbReference type="ARBA" id="ARBA00023157"/>
    </source>
</evidence>
<dbReference type="AlphaFoldDB" id="A0A667X464"/>
<reference evidence="24" key="1">
    <citation type="submission" date="2019-06" db="EMBL/GenBank/DDBJ databases">
        <authorList>
            <consortium name="Wellcome Sanger Institute Data Sharing"/>
        </authorList>
    </citation>
    <scope>NUCLEOTIDE SEQUENCE [LARGE SCALE GENOMIC DNA]</scope>
</reference>
<evidence type="ECO:0000256" key="1">
    <source>
        <dbReference type="ARBA" id="ARBA00004251"/>
    </source>
</evidence>
<dbReference type="PROSITE" id="PS51034">
    <property type="entry name" value="ZP_2"/>
    <property type="match status" value="1"/>
</dbReference>
<evidence type="ECO:0000256" key="6">
    <source>
        <dbReference type="ARBA" id="ARBA00022685"/>
    </source>
</evidence>
<dbReference type="GO" id="GO:0060468">
    <property type="term" value="P:prevention of polyspermy"/>
    <property type="evidence" value="ECO:0007669"/>
    <property type="project" value="TreeGrafter"/>
</dbReference>
<dbReference type="Pfam" id="PF00100">
    <property type="entry name" value="Zona_pellucida"/>
    <property type="match status" value="1"/>
</dbReference>
<evidence type="ECO:0000313" key="24">
    <source>
        <dbReference type="Ensembl" id="ENSMMDP00005012660.1"/>
    </source>
</evidence>
<evidence type="ECO:0000256" key="2">
    <source>
        <dbReference type="ARBA" id="ARBA00010863"/>
    </source>
</evidence>
<dbReference type="Gene3D" id="4.10.110.10">
    <property type="entry name" value="Spasmolytic Protein, domain 1"/>
    <property type="match status" value="1"/>
</dbReference>
<feature type="region of interest" description="Disordered" evidence="20">
    <location>
        <begin position="24"/>
        <end position="133"/>
    </location>
</feature>
<feature type="compositionally biased region" description="Low complexity" evidence="20">
    <location>
        <begin position="76"/>
        <end position="113"/>
    </location>
</feature>
<protein>
    <recommendedName>
        <fullName evidence="16">Zona pellucida sperm-binding protein 4</fullName>
    </recommendedName>
    <alternativeName>
        <fullName evidence="18">Zona pellucida glycoprotein 4</fullName>
    </alternativeName>
    <alternativeName>
        <fullName evidence="17">Zona pellucida protein B</fullName>
    </alternativeName>
</protein>
<keyword evidence="3" id="KW-1003">Cell membrane</keyword>
<dbReference type="Pfam" id="PF00088">
    <property type="entry name" value="Trefoil"/>
    <property type="match status" value="1"/>
</dbReference>
<proteinExistence type="inferred from homology"/>
<dbReference type="SMART" id="SM00241">
    <property type="entry name" value="ZP"/>
    <property type="match status" value="1"/>
</dbReference>
<dbReference type="PANTHER" id="PTHR23343:SF31">
    <property type="entry name" value="ZONA PELLUCIDA SPERM-BINDING PROTEIN 4"/>
    <property type="match status" value="1"/>
</dbReference>
<organism evidence="24 25">
    <name type="scientific">Myripristis murdjan</name>
    <name type="common">pinecone soldierfish</name>
    <dbReference type="NCBI Taxonomy" id="586833"/>
    <lineage>
        <taxon>Eukaryota</taxon>
        <taxon>Metazoa</taxon>
        <taxon>Chordata</taxon>
        <taxon>Craniata</taxon>
        <taxon>Vertebrata</taxon>
        <taxon>Euteleostomi</taxon>
        <taxon>Actinopterygii</taxon>
        <taxon>Neopterygii</taxon>
        <taxon>Teleostei</taxon>
        <taxon>Neoteleostei</taxon>
        <taxon>Acanthomorphata</taxon>
        <taxon>Holocentriformes</taxon>
        <taxon>Holocentridae</taxon>
        <taxon>Myripristis</taxon>
    </lineage>
</organism>
<feature type="compositionally biased region" description="Pro residues" evidence="20">
    <location>
        <begin position="47"/>
        <end position="75"/>
    </location>
</feature>
<keyword evidence="11" id="KW-0675">Receptor</keyword>
<dbReference type="FunCoup" id="A0A667X464">
    <property type="interactions" value="1145"/>
</dbReference>
<sequence>MAMKWISVCLVAVAVLGLSDAQYYKQPHQPQPPPPPKYTPQQHQPPKYTPPAPPKQPQRPQPPPPKYTPPQPQQPQQPQQPELPQQPQQPQLPQQPQQPQLPQQPQQPQQPQLPQQPQPPPKKPQTPPSESFHTCEVDNHYKIQCGPAGISASECDAINCCFDGQMCYYGKAVTLQCTKDAQFILVVARDATLPNIDLESVALLGEGQGCTPVGTTSAFAIYQFPVTACGTVMMEEPGVIIYENRMSSSYEVGVGPLGAITRDSTYELLFQCRYIGTSIEALVIEVNLVPPPPPVAAPGPLRVELRLANGQCTIKGCVEEDVAYSSFYTDADYPVTKVLRDPVYVEVRMLERTDPNLVLTLGRCWATCDSNPYSLPQWDLLIDGCPYSDDRYLTSLVPVDSSSGLAYPTHHRRFIFKMFTFVDQTTLVPLREKVYIHCNTAVCQPSAGNNCEPRCFRQRRDIAAAVQKTTRSETTMVSSGEVIMIDPTQTERS</sequence>
<dbReference type="RefSeq" id="XP_029910097.1">
    <property type="nucleotide sequence ID" value="XM_030054237.1"/>
</dbReference>
<gene>
    <name evidence="24" type="primary">LOC115361000</name>
</gene>
<evidence type="ECO:0000256" key="5">
    <source>
        <dbReference type="ARBA" id="ARBA00022530"/>
    </source>
</evidence>
<evidence type="ECO:0000256" key="14">
    <source>
        <dbReference type="ARBA" id="ARBA00024183"/>
    </source>
</evidence>
<dbReference type="InterPro" id="IPR001507">
    <property type="entry name" value="ZP_dom"/>
</dbReference>
<dbReference type="PRINTS" id="PR01217">
    <property type="entry name" value="PRICHEXTENSN"/>
</dbReference>
<evidence type="ECO:0000259" key="23">
    <source>
        <dbReference type="PROSITE" id="PS51448"/>
    </source>
</evidence>
<dbReference type="InterPro" id="IPR000519">
    <property type="entry name" value="P_trefoil_dom"/>
</dbReference>
<evidence type="ECO:0000256" key="19">
    <source>
        <dbReference type="PROSITE-ProRule" id="PRU00779"/>
    </source>
</evidence>
<dbReference type="InterPro" id="IPR017957">
    <property type="entry name" value="P_trefoil_CS"/>
</dbReference>
<feature type="chain" id="PRO_5025379450" description="Zona pellucida sperm-binding protein 4" evidence="21">
    <location>
        <begin position="22"/>
        <end position="493"/>
    </location>
</feature>
<evidence type="ECO:0000313" key="25">
    <source>
        <dbReference type="Proteomes" id="UP000472263"/>
    </source>
</evidence>
<comment type="function">
    <text evidence="15">Component of the zona pellucida, an extracellular matrix surrounding oocytes which mediates sperm binding, induction of the acrosome reaction and prevents post-fertilization polyspermy. The zona pellucida is composed of 3 to 4 glycoproteins, ZP1, ZP2, ZP3, and ZP4. ZP4 may act as a sperm receptor.</text>
</comment>
<dbReference type="PROSITE" id="PS00025">
    <property type="entry name" value="P_TREFOIL_1"/>
    <property type="match status" value="1"/>
</dbReference>
<accession>A0A667X464</accession>
<dbReference type="InterPro" id="IPR055355">
    <property type="entry name" value="ZP-C"/>
</dbReference>
<dbReference type="GO" id="GO:0035805">
    <property type="term" value="C:egg coat"/>
    <property type="evidence" value="ECO:0007669"/>
    <property type="project" value="UniProtKB-SubCell"/>
</dbReference>
<dbReference type="Gene3D" id="2.60.40.3210">
    <property type="entry name" value="Zona pellucida, ZP-N domain"/>
    <property type="match status" value="1"/>
</dbReference>
<comment type="similarity">
    <text evidence="2">Belongs to the ZP domain family. ZPB subfamily.</text>
</comment>
<evidence type="ECO:0000256" key="4">
    <source>
        <dbReference type="ARBA" id="ARBA00022525"/>
    </source>
</evidence>